<dbReference type="EC" id="2.4.3.9" evidence="13"/>
<protein>
    <recommendedName>
        <fullName evidence="14">Lactosylceramide alpha-2,3-sialyltransferase</fullName>
        <ecNumber evidence="13">2.4.3.9</ecNumber>
    </recommendedName>
    <alternativeName>
        <fullName evidence="15">CMP-NeuAc:lactosylceramide alpha-2,3-sialyltransferase</fullName>
    </alternativeName>
    <alternativeName>
        <fullName evidence="18">Ganglioside GM3 synthase</fullName>
    </alternativeName>
    <alternativeName>
        <fullName evidence="17">ST3Gal V</fullName>
    </alternativeName>
    <alternativeName>
        <fullName evidence="16">Sialyltransferase 9</fullName>
    </alternativeName>
</protein>
<evidence type="ECO:0000256" key="1">
    <source>
        <dbReference type="ARBA" id="ARBA00004323"/>
    </source>
</evidence>
<dbReference type="GO" id="GO:0000139">
    <property type="term" value="C:Golgi membrane"/>
    <property type="evidence" value="ECO:0007669"/>
    <property type="project" value="UniProtKB-SubCell"/>
</dbReference>
<sequence length="396" mass="45123">MKRPFAPKEAAGVLEHVRCWLLMKMKRSAGSLKSNFKCIVVVVIALCFIYLVKTTYESKTCETARIDKVNPDHAKRAQKYAEGILQAKCRPSFAKTKLNELFPNKYNPDLLPFVTEDIDAQSDLFKYQPPFGFRNLLEKLRDLVQLLPEQDLPAELHSKSCKHCVVVGSSNVLHGLKLGSYLNHFDIVIRLNDAPVWGYTNDVGNKTTIRMTYPEGASLSQDEYFPDSLFVAVLFKTVDFEWIKAVVKNETLPLWMHLLFWKKVAMKIPLIPGKFRILNPMIVKEMAMDILQYPEPQSSLFFWNRVSAQKIPTIGIIAMVLATHLCDEVSLAGFGYDLHHPEAPLHYYNNVCTVAMRWQPMHDVTQETQLLQKLVREGAVSDLSGGIYCHFCNKPG</sequence>
<evidence type="ECO:0000256" key="8">
    <source>
        <dbReference type="ARBA" id="ARBA00023034"/>
    </source>
</evidence>
<evidence type="ECO:0000256" key="19">
    <source>
        <dbReference type="ARBA" id="ARBA00043651"/>
    </source>
</evidence>
<gene>
    <name evidence="27" type="primary">ST3GAL5</name>
</gene>
<accession>A0A6P9BXA1</accession>
<dbReference type="GeneID" id="117664877"/>
<evidence type="ECO:0000256" key="22">
    <source>
        <dbReference type="ARBA" id="ARBA00048805"/>
    </source>
</evidence>
<dbReference type="Gene3D" id="3.90.1480.20">
    <property type="entry name" value="Glycosyl transferase family 29"/>
    <property type="match status" value="1"/>
</dbReference>
<comment type="function">
    <text evidence="20">Transfers the sialyl group (N-acetyl-alpha-neuraminyl or NeuAc) from CMP-NeuAc to the non-reducing terminal galactose (Gal) of glycosphingolipids forming gangliosides (important molecules involved in the regulation of multiple cellular processes, including cell proliferation and differentiation, apoptosis, embryogenesis, development, and oncogenesis). Mainly involved in the biosynthesis of ganglioside GM3 but can also use different glycolipids as substrate acceptors such as D-galactosylceramide (GalCer), asialo-GM2 (GA2) and asialo-GM1 (GA1), although less preferentially than beta-D-Gal-(1-&gt;4)-beta-D-Glc-(1&lt;-&gt;1)-Cer (LacCer).</text>
</comment>
<dbReference type="InParanoid" id="A0A6P9BXA1"/>
<dbReference type="PIRSF" id="PIRSF005557">
    <property type="entry name" value="Sialyl_trans"/>
    <property type="match status" value="1"/>
</dbReference>
<keyword evidence="11" id="KW-1015">Disulfide bond</keyword>
<evidence type="ECO:0000313" key="26">
    <source>
        <dbReference type="Proteomes" id="UP001652622"/>
    </source>
</evidence>
<evidence type="ECO:0000256" key="12">
    <source>
        <dbReference type="ARBA" id="ARBA00023180"/>
    </source>
</evidence>
<evidence type="ECO:0000256" key="10">
    <source>
        <dbReference type="ARBA" id="ARBA00023136"/>
    </source>
</evidence>
<keyword evidence="4" id="KW-0808">Transferase</keyword>
<keyword evidence="6" id="KW-0735">Signal-anchor</keyword>
<evidence type="ECO:0000256" key="14">
    <source>
        <dbReference type="ARBA" id="ARBA00039792"/>
    </source>
</evidence>
<dbReference type="InterPro" id="IPR001675">
    <property type="entry name" value="Glyco_trans_29"/>
</dbReference>
<evidence type="ECO:0000256" key="18">
    <source>
        <dbReference type="ARBA" id="ARBA00042545"/>
    </source>
</evidence>
<comment type="subcellular location">
    <subcellularLocation>
        <location evidence="1">Golgi apparatus membrane</location>
        <topology evidence="1">Single-pass type II membrane protein</topology>
    </subcellularLocation>
</comment>
<evidence type="ECO:0000256" key="24">
    <source>
        <dbReference type="PIRSR" id="PIRSR005557-2"/>
    </source>
</evidence>
<comment type="catalytic activity">
    <reaction evidence="22">
        <text>ganglioside GA2 (d18:1(4E)/18:0) + CMP-N-acetyl-beta-neuraminate = ganglioside GM2 (d18:1(4E)/18:0) + CMP + H(+)</text>
        <dbReference type="Rhea" id="RHEA:41776"/>
        <dbReference type="ChEBI" id="CHEBI:15378"/>
        <dbReference type="ChEBI" id="CHEBI:57812"/>
        <dbReference type="ChEBI" id="CHEBI:60377"/>
        <dbReference type="ChEBI" id="CHEBI:78485"/>
        <dbReference type="ChEBI" id="CHEBI:78486"/>
    </reaction>
    <physiologicalReaction direction="left-to-right" evidence="22">
        <dbReference type="Rhea" id="RHEA:41777"/>
    </physiologicalReaction>
</comment>
<evidence type="ECO:0000256" key="23">
    <source>
        <dbReference type="ARBA" id="ARBA00049539"/>
    </source>
</evidence>
<evidence type="ECO:0000256" key="16">
    <source>
        <dbReference type="ARBA" id="ARBA00041896"/>
    </source>
</evidence>
<evidence type="ECO:0000256" key="17">
    <source>
        <dbReference type="ARBA" id="ARBA00041976"/>
    </source>
</evidence>
<dbReference type="Pfam" id="PF00777">
    <property type="entry name" value="Glyco_transf_29"/>
    <property type="match status" value="1"/>
</dbReference>
<dbReference type="GO" id="GO:0006629">
    <property type="term" value="P:lipid metabolic process"/>
    <property type="evidence" value="ECO:0007669"/>
    <property type="project" value="UniProtKB-KW"/>
</dbReference>
<evidence type="ECO:0000256" key="9">
    <source>
        <dbReference type="ARBA" id="ARBA00023098"/>
    </source>
</evidence>
<keyword evidence="3" id="KW-0328">Glycosyltransferase</keyword>
<evidence type="ECO:0000256" key="13">
    <source>
        <dbReference type="ARBA" id="ARBA00039111"/>
    </source>
</evidence>
<dbReference type="PANTHER" id="PTHR13713:SF60">
    <property type="entry name" value="LACTOSYLCERAMIDE ALPHA-2,3-SIALYLTRANSFERASE"/>
    <property type="match status" value="1"/>
</dbReference>
<evidence type="ECO:0000256" key="11">
    <source>
        <dbReference type="ARBA" id="ARBA00023157"/>
    </source>
</evidence>
<keyword evidence="8" id="KW-0333">Golgi apparatus</keyword>
<keyword evidence="9" id="KW-0443">Lipid metabolism</keyword>
<keyword evidence="10 25" id="KW-0472">Membrane</keyword>
<dbReference type="AlphaFoldDB" id="A0A6P9BXA1"/>
<evidence type="ECO:0000256" key="21">
    <source>
        <dbReference type="ARBA" id="ARBA00048050"/>
    </source>
</evidence>
<dbReference type="OrthoDB" id="10264956at2759"/>
<dbReference type="InterPro" id="IPR012163">
    <property type="entry name" value="Sialyl_trans"/>
</dbReference>
<evidence type="ECO:0000256" key="2">
    <source>
        <dbReference type="ARBA" id="ARBA00006003"/>
    </source>
</evidence>
<evidence type="ECO:0000256" key="5">
    <source>
        <dbReference type="ARBA" id="ARBA00022692"/>
    </source>
</evidence>
<evidence type="ECO:0000256" key="25">
    <source>
        <dbReference type="SAM" id="Phobius"/>
    </source>
</evidence>
<comment type="catalytic activity">
    <reaction evidence="21">
        <text>a beta-D-Gal-(1&lt;-&gt;1')-ceramide + CMP-N-acetyl-beta-neuraminate = N-acetyl-alpha-neuraminosyl-(2-&gt;3)-beta-D-galactosyl-(1&lt;-&gt;1')-ceramide + CMP + H(+)</text>
        <dbReference type="Rhea" id="RHEA:41780"/>
        <dbReference type="ChEBI" id="CHEBI:15378"/>
        <dbReference type="ChEBI" id="CHEBI:57812"/>
        <dbReference type="ChEBI" id="CHEBI:60377"/>
        <dbReference type="ChEBI" id="CHEBI:82643"/>
        <dbReference type="ChEBI" id="CHEBI:143593"/>
    </reaction>
    <physiologicalReaction direction="left-to-right" evidence="21">
        <dbReference type="Rhea" id="RHEA:41781"/>
    </physiologicalReaction>
</comment>
<comment type="catalytic activity">
    <reaction evidence="23">
        <text>ganglioside GA1 (d18:1(4E)/18:0) + CMP-N-acetyl-beta-neuraminate = ganglioside GM1 (d18:1(4E)/18:0) + CMP + H(+)</text>
        <dbReference type="Rhea" id="RHEA:41784"/>
        <dbReference type="ChEBI" id="CHEBI:15378"/>
        <dbReference type="ChEBI" id="CHEBI:57812"/>
        <dbReference type="ChEBI" id="CHEBI:60377"/>
        <dbReference type="ChEBI" id="CHEBI:73110"/>
        <dbReference type="ChEBI" id="CHEBI:78484"/>
    </reaction>
    <physiologicalReaction direction="left-to-right" evidence="23">
        <dbReference type="Rhea" id="RHEA:41785"/>
    </physiologicalReaction>
</comment>
<dbReference type="PANTHER" id="PTHR13713">
    <property type="entry name" value="SIALYLTRANSFERASE"/>
    <property type="match status" value="1"/>
</dbReference>
<feature type="transmembrane region" description="Helical" evidence="25">
    <location>
        <begin position="34"/>
        <end position="52"/>
    </location>
</feature>
<evidence type="ECO:0000256" key="4">
    <source>
        <dbReference type="ARBA" id="ARBA00022679"/>
    </source>
</evidence>
<dbReference type="RefSeq" id="XP_034272145.1">
    <property type="nucleotide sequence ID" value="XM_034416254.2"/>
</dbReference>
<dbReference type="OMA" id="MHYVDPE"/>
<organism evidence="26 27">
    <name type="scientific">Pantherophis guttatus</name>
    <name type="common">Corn snake</name>
    <name type="synonym">Elaphe guttata</name>
    <dbReference type="NCBI Taxonomy" id="94885"/>
    <lineage>
        <taxon>Eukaryota</taxon>
        <taxon>Metazoa</taxon>
        <taxon>Chordata</taxon>
        <taxon>Craniata</taxon>
        <taxon>Vertebrata</taxon>
        <taxon>Euteleostomi</taxon>
        <taxon>Lepidosauria</taxon>
        <taxon>Squamata</taxon>
        <taxon>Bifurcata</taxon>
        <taxon>Unidentata</taxon>
        <taxon>Episquamata</taxon>
        <taxon>Toxicofera</taxon>
        <taxon>Serpentes</taxon>
        <taxon>Colubroidea</taxon>
        <taxon>Colubridae</taxon>
        <taxon>Colubrinae</taxon>
        <taxon>Pantherophis</taxon>
    </lineage>
</organism>
<dbReference type="GO" id="GO:0047291">
    <property type="term" value="F:lactosylceramide alpha-2,3-sialyltransferase activity"/>
    <property type="evidence" value="ECO:0007669"/>
    <property type="project" value="UniProtKB-EC"/>
</dbReference>
<evidence type="ECO:0000256" key="6">
    <source>
        <dbReference type="ARBA" id="ARBA00022968"/>
    </source>
</evidence>
<evidence type="ECO:0000256" key="7">
    <source>
        <dbReference type="ARBA" id="ARBA00022989"/>
    </source>
</evidence>
<dbReference type="CTD" id="8869"/>
<evidence type="ECO:0000256" key="15">
    <source>
        <dbReference type="ARBA" id="ARBA00041341"/>
    </source>
</evidence>
<keyword evidence="12" id="KW-0325">Glycoprotein</keyword>
<proteinExistence type="inferred from homology"/>
<keyword evidence="26" id="KW-1185">Reference proteome</keyword>
<dbReference type="InterPro" id="IPR051142">
    <property type="entry name" value="Glycosyltransferase_29"/>
</dbReference>
<keyword evidence="5 25" id="KW-0812">Transmembrane</keyword>
<dbReference type="FunFam" id="3.90.1480.20:FF:000006">
    <property type="entry name" value="ST3 beta-galactoside alpha-2,3-sialyltransferase 5"/>
    <property type="match status" value="1"/>
</dbReference>
<evidence type="ECO:0000256" key="3">
    <source>
        <dbReference type="ARBA" id="ARBA00022676"/>
    </source>
</evidence>
<keyword evidence="7 25" id="KW-1133">Transmembrane helix</keyword>
<dbReference type="Proteomes" id="UP001652622">
    <property type="component" value="Unplaced"/>
</dbReference>
<comment type="catalytic activity">
    <reaction evidence="19">
        <text>a beta-D-Gal-(1-&gt;4)-beta-D-Glc-(1&lt;-&gt;1)-Cer(d18:1(4E)) + CMP-N-acetyl-beta-neuraminate = a ganglioside GM3 (d18:1(4E)) + CMP + H(+)</text>
        <dbReference type="Rhea" id="RHEA:18417"/>
        <dbReference type="ChEBI" id="CHEBI:15378"/>
        <dbReference type="ChEBI" id="CHEBI:17950"/>
        <dbReference type="ChEBI" id="CHEBI:57812"/>
        <dbReference type="ChEBI" id="CHEBI:60065"/>
        <dbReference type="ChEBI" id="CHEBI:60377"/>
        <dbReference type="EC" id="2.4.3.9"/>
    </reaction>
    <physiologicalReaction direction="left-to-right" evidence="19">
        <dbReference type="Rhea" id="RHEA:18418"/>
    </physiologicalReaction>
</comment>
<dbReference type="KEGG" id="pgut:117664877"/>
<comment type="similarity">
    <text evidence="2">Belongs to the glycosyltransferase 29 family.</text>
</comment>
<name>A0A6P9BXA1_PANGU</name>
<dbReference type="InterPro" id="IPR038578">
    <property type="entry name" value="GT29-like_sf"/>
</dbReference>
<reference evidence="27" key="1">
    <citation type="submission" date="2025-08" db="UniProtKB">
        <authorList>
            <consortium name="RefSeq"/>
        </authorList>
    </citation>
    <scope>IDENTIFICATION</scope>
    <source>
        <tissue evidence="27">Blood</tissue>
    </source>
</reference>
<evidence type="ECO:0000256" key="20">
    <source>
        <dbReference type="ARBA" id="ARBA00045587"/>
    </source>
</evidence>
<feature type="disulfide bond" evidence="24">
    <location>
        <begin position="164"/>
        <end position="326"/>
    </location>
</feature>
<evidence type="ECO:0000313" key="27">
    <source>
        <dbReference type="RefSeq" id="XP_034272145.1"/>
    </source>
</evidence>